<dbReference type="GO" id="GO:0008643">
    <property type="term" value="P:carbohydrate transport"/>
    <property type="evidence" value="ECO:0007669"/>
    <property type="project" value="InterPro"/>
</dbReference>
<dbReference type="RefSeq" id="WP_135340415.1">
    <property type="nucleotide sequence ID" value="NZ_JBHLTX010000025.1"/>
</dbReference>
<feature type="transmembrane region" description="Helical" evidence="2">
    <location>
        <begin position="122"/>
        <end position="142"/>
    </location>
</feature>
<dbReference type="OrthoDB" id="3717977at2"/>
<gene>
    <name evidence="3" type="ORF">E4099_19730</name>
</gene>
<proteinExistence type="predicted"/>
<evidence type="ECO:0000313" key="3">
    <source>
        <dbReference type="EMBL" id="TGB03270.1"/>
    </source>
</evidence>
<dbReference type="Gene3D" id="1.20.1250.20">
    <property type="entry name" value="MFS general substrate transporter like domains"/>
    <property type="match status" value="2"/>
</dbReference>
<dbReference type="InterPro" id="IPR036259">
    <property type="entry name" value="MFS_trans_sf"/>
</dbReference>
<dbReference type="AlphaFoldDB" id="A0A4Z0H086"/>
<feature type="transmembrane region" description="Helical" evidence="2">
    <location>
        <begin position="310"/>
        <end position="329"/>
    </location>
</feature>
<evidence type="ECO:0000313" key="4">
    <source>
        <dbReference type="Proteomes" id="UP000297948"/>
    </source>
</evidence>
<dbReference type="GO" id="GO:0005886">
    <property type="term" value="C:plasma membrane"/>
    <property type="evidence" value="ECO:0007669"/>
    <property type="project" value="TreeGrafter"/>
</dbReference>
<dbReference type="Proteomes" id="UP000297948">
    <property type="component" value="Unassembled WGS sequence"/>
</dbReference>
<name>A0A4Z0H086_9ACTN</name>
<keyword evidence="2" id="KW-0472">Membrane</keyword>
<accession>A0A4Z0H086</accession>
<feature type="transmembrane region" description="Helical" evidence="2">
    <location>
        <begin position="375"/>
        <end position="401"/>
    </location>
</feature>
<keyword evidence="2" id="KW-0812">Transmembrane</keyword>
<comment type="caution">
    <text evidence="3">The sequence shown here is derived from an EMBL/GenBank/DDBJ whole genome shotgun (WGS) entry which is preliminary data.</text>
</comment>
<sequence>MTKTTARDSADAPSGRPAGPPLPRTVRIGYGLGSFATGTFGTVPGLILLYYLTDVLAVPAVVAGAAVFLPKAWDVLVNPLVGAAADRSRAHGGSRRPFLLAGAVTLPPLFALIFAAPPLHGTAAAVYVAVFFLLAATAYAVFQVPYVTMPAEMTEDPVERGRVLGWRVGFLGTAILVSGALAPALAHRNGDTPAGYRTMGVVIGAVLGAGMFGAWRTTRHAPVVARSEAEGSLRAQLTAGRENRAFAALAGMWAVQALAVGVMLAGTQYFATYTLGSAGAVTPLFVCMIGPLVLVMPVWNRLARARGTAYAQGCASLLFTGAAALLFLTPYTAPALGYAAVALVGVAYAGLQLLPLTMLADTLAADTRRTGRRRAATFTGLWTAAETLAMALGPALFALVLTVTGFRSSDADERVAQPSAALTGITAGMSLLPAVLSLAALLLLARYRRESTRLAADDTAASETGHAVPDTVPVRSEADPTAAEGTPIPPEPARTQEESRRAD</sequence>
<feature type="compositionally biased region" description="Basic and acidic residues" evidence="1">
    <location>
        <begin position="1"/>
        <end position="10"/>
    </location>
</feature>
<dbReference type="PANTHER" id="PTHR11328:SF24">
    <property type="entry name" value="MAJOR FACILITATOR SUPERFAMILY (MFS) PROFILE DOMAIN-CONTAINING PROTEIN"/>
    <property type="match status" value="1"/>
</dbReference>
<dbReference type="SUPFAM" id="SSF103473">
    <property type="entry name" value="MFS general substrate transporter"/>
    <property type="match status" value="1"/>
</dbReference>
<feature type="transmembrane region" description="Helical" evidence="2">
    <location>
        <begin position="421"/>
        <end position="444"/>
    </location>
</feature>
<feature type="transmembrane region" description="Helical" evidence="2">
    <location>
        <begin position="194"/>
        <end position="215"/>
    </location>
</feature>
<feature type="transmembrane region" description="Helical" evidence="2">
    <location>
        <begin position="57"/>
        <end position="77"/>
    </location>
</feature>
<dbReference type="PANTHER" id="PTHR11328">
    <property type="entry name" value="MAJOR FACILITATOR SUPERFAMILY DOMAIN-CONTAINING PROTEIN"/>
    <property type="match status" value="1"/>
</dbReference>
<feature type="transmembrane region" description="Helical" evidence="2">
    <location>
        <begin position="163"/>
        <end position="182"/>
    </location>
</feature>
<feature type="region of interest" description="Disordered" evidence="1">
    <location>
        <begin position="1"/>
        <end position="22"/>
    </location>
</feature>
<feature type="transmembrane region" description="Helical" evidence="2">
    <location>
        <begin position="335"/>
        <end position="354"/>
    </location>
</feature>
<feature type="transmembrane region" description="Helical" evidence="2">
    <location>
        <begin position="246"/>
        <end position="271"/>
    </location>
</feature>
<dbReference type="InterPro" id="IPR039672">
    <property type="entry name" value="MFS_2"/>
</dbReference>
<protein>
    <submittedName>
        <fullName evidence="3">MFS transporter</fullName>
    </submittedName>
</protein>
<keyword evidence="4" id="KW-1185">Reference proteome</keyword>
<dbReference type="Pfam" id="PF13347">
    <property type="entry name" value="MFS_2"/>
    <property type="match status" value="1"/>
</dbReference>
<keyword evidence="2" id="KW-1133">Transmembrane helix</keyword>
<dbReference type="GO" id="GO:0015293">
    <property type="term" value="F:symporter activity"/>
    <property type="evidence" value="ECO:0007669"/>
    <property type="project" value="InterPro"/>
</dbReference>
<evidence type="ECO:0000256" key="2">
    <source>
        <dbReference type="SAM" id="Phobius"/>
    </source>
</evidence>
<feature type="compositionally biased region" description="Basic and acidic residues" evidence="1">
    <location>
        <begin position="494"/>
        <end position="503"/>
    </location>
</feature>
<feature type="transmembrane region" description="Helical" evidence="2">
    <location>
        <begin position="277"/>
        <end position="298"/>
    </location>
</feature>
<dbReference type="EMBL" id="SRID01000195">
    <property type="protein sequence ID" value="TGB03270.1"/>
    <property type="molecule type" value="Genomic_DNA"/>
</dbReference>
<feature type="region of interest" description="Disordered" evidence="1">
    <location>
        <begin position="454"/>
        <end position="503"/>
    </location>
</feature>
<feature type="transmembrane region" description="Helical" evidence="2">
    <location>
        <begin position="30"/>
        <end position="51"/>
    </location>
</feature>
<evidence type="ECO:0000256" key="1">
    <source>
        <dbReference type="SAM" id="MobiDB-lite"/>
    </source>
</evidence>
<organism evidence="3 4">
    <name type="scientific">Streptomyces palmae</name>
    <dbReference type="NCBI Taxonomy" id="1701085"/>
    <lineage>
        <taxon>Bacteria</taxon>
        <taxon>Bacillati</taxon>
        <taxon>Actinomycetota</taxon>
        <taxon>Actinomycetes</taxon>
        <taxon>Kitasatosporales</taxon>
        <taxon>Streptomycetaceae</taxon>
        <taxon>Streptomyces</taxon>
    </lineage>
</organism>
<reference evidence="3 4" key="1">
    <citation type="submission" date="2019-03" db="EMBL/GenBank/DDBJ databases">
        <authorList>
            <person name="Gonzalez-Pimentel J.L."/>
        </authorList>
    </citation>
    <scope>NUCLEOTIDE SEQUENCE [LARGE SCALE GENOMIC DNA]</scope>
    <source>
        <strain evidence="3 4">JCM 31289</strain>
    </source>
</reference>
<feature type="transmembrane region" description="Helical" evidence="2">
    <location>
        <begin position="98"/>
        <end position="116"/>
    </location>
</feature>